<dbReference type="Proteomes" id="UP000324222">
    <property type="component" value="Unassembled WGS sequence"/>
</dbReference>
<comment type="caution">
    <text evidence="2">The sequence shown here is derived from an EMBL/GenBank/DDBJ whole genome shotgun (WGS) entry which is preliminary data.</text>
</comment>
<dbReference type="EMBL" id="VSRR010069366">
    <property type="protein sequence ID" value="MPC85729.1"/>
    <property type="molecule type" value="Genomic_DNA"/>
</dbReference>
<protein>
    <submittedName>
        <fullName evidence="2">Uncharacterized protein</fullName>
    </submittedName>
</protein>
<sequence>MKLGTTQRAPSSLLVCAAFRRVWCPLKTRPTYPTHSPTPYTVMSSPRASSSLSSFACSCKSVDGSEEIS</sequence>
<reference evidence="2 3" key="1">
    <citation type="submission" date="2019-05" db="EMBL/GenBank/DDBJ databases">
        <title>Another draft genome of Portunus trituberculatus and its Hox gene families provides insights of decapod evolution.</title>
        <authorList>
            <person name="Jeong J.-H."/>
            <person name="Song I."/>
            <person name="Kim S."/>
            <person name="Choi T."/>
            <person name="Kim D."/>
            <person name="Ryu S."/>
            <person name="Kim W."/>
        </authorList>
    </citation>
    <scope>NUCLEOTIDE SEQUENCE [LARGE SCALE GENOMIC DNA]</scope>
    <source>
        <tissue evidence="2">Muscle</tissue>
    </source>
</reference>
<evidence type="ECO:0000313" key="2">
    <source>
        <dbReference type="EMBL" id="MPC85729.1"/>
    </source>
</evidence>
<evidence type="ECO:0000256" key="1">
    <source>
        <dbReference type="SAM" id="MobiDB-lite"/>
    </source>
</evidence>
<keyword evidence="3" id="KW-1185">Reference proteome</keyword>
<organism evidence="2 3">
    <name type="scientific">Portunus trituberculatus</name>
    <name type="common">Swimming crab</name>
    <name type="synonym">Neptunus trituberculatus</name>
    <dbReference type="NCBI Taxonomy" id="210409"/>
    <lineage>
        <taxon>Eukaryota</taxon>
        <taxon>Metazoa</taxon>
        <taxon>Ecdysozoa</taxon>
        <taxon>Arthropoda</taxon>
        <taxon>Crustacea</taxon>
        <taxon>Multicrustacea</taxon>
        <taxon>Malacostraca</taxon>
        <taxon>Eumalacostraca</taxon>
        <taxon>Eucarida</taxon>
        <taxon>Decapoda</taxon>
        <taxon>Pleocyemata</taxon>
        <taxon>Brachyura</taxon>
        <taxon>Eubrachyura</taxon>
        <taxon>Portunoidea</taxon>
        <taxon>Portunidae</taxon>
        <taxon>Portuninae</taxon>
        <taxon>Portunus</taxon>
    </lineage>
</organism>
<name>A0A5B7IUA2_PORTR</name>
<feature type="compositionally biased region" description="Low complexity" evidence="1">
    <location>
        <begin position="35"/>
        <end position="61"/>
    </location>
</feature>
<proteinExistence type="predicted"/>
<accession>A0A5B7IUA2</accession>
<feature type="region of interest" description="Disordered" evidence="1">
    <location>
        <begin position="35"/>
        <end position="69"/>
    </location>
</feature>
<evidence type="ECO:0000313" key="3">
    <source>
        <dbReference type="Proteomes" id="UP000324222"/>
    </source>
</evidence>
<gene>
    <name evidence="2" type="ORF">E2C01_080517</name>
</gene>
<dbReference type="AlphaFoldDB" id="A0A5B7IUA2"/>